<evidence type="ECO:0000256" key="4">
    <source>
        <dbReference type="ARBA" id="ARBA00022490"/>
    </source>
</evidence>
<dbReference type="Pfam" id="PF01588">
    <property type="entry name" value="tRNA_bind"/>
    <property type="match status" value="1"/>
</dbReference>
<accession>A0A1I3L7R0</accession>
<dbReference type="PANTHER" id="PTHR10947">
    <property type="entry name" value="PHENYLALANYL-TRNA SYNTHETASE BETA CHAIN AND LEUCINE-RICH REPEAT-CONTAINING PROTEIN 47"/>
    <property type="match status" value="1"/>
</dbReference>
<dbReference type="Gene3D" id="3.30.930.10">
    <property type="entry name" value="Bira Bifunctional Protein, Domain 2"/>
    <property type="match status" value="1"/>
</dbReference>
<dbReference type="EC" id="6.1.1.20" evidence="15"/>
<dbReference type="GO" id="GO:0005524">
    <property type="term" value="F:ATP binding"/>
    <property type="evidence" value="ECO:0007669"/>
    <property type="project" value="UniProtKB-UniRule"/>
</dbReference>
<evidence type="ECO:0000256" key="5">
    <source>
        <dbReference type="ARBA" id="ARBA00022555"/>
    </source>
</evidence>
<protein>
    <recommendedName>
        <fullName evidence="15">Phenylalanine--tRNA ligase beta subunit</fullName>
        <ecNumber evidence="15">6.1.1.20</ecNumber>
    </recommendedName>
    <alternativeName>
        <fullName evidence="15">Phenylalanyl-tRNA synthetase beta subunit</fullName>
        <shortName evidence="15">PheRS</shortName>
    </alternativeName>
</protein>
<dbReference type="Proteomes" id="UP000199545">
    <property type="component" value="Unassembled WGS sequence"/>
</dbReference>
<reference evidence="20 21" key="1">
    <citation type="submission" date="2016-10" db="EMBL/GenBank/DDBJ databases">
        <authorList>
            <person name="de Groot N.N."/>
        </authorList>
    </citation>
    <scope>NUCLEOTIDE SEQUENCE [LARGE SCALE GENOMIC DNA]</scope>
    <source>
        <strain evidence="20 21">DSM 44778</strain>
    </source>
</reference>
<feature type="binding site" evidence="15">
    <location>
        <position position="467"/>
    </location>
    <ligand>
        <name>Mg(2+)</name>
        <dbReference type="ChEBI" id="CHEBI:18420"/>
        <note>shared with alpha subunit</note>
    </ligand>
</feature>
<gene>
    <name evidence="15" type="primary">pheT</name>
    <name evidence="20" type="ORF">SAMN05421852_10268</name>
</gene>
<evidence type="ECO:0000256" key="16">
    <source>
        <dbReference type="PROSITE-ProRule" id="PRU00209"/>
    </source>
</evidence>
<dbReference type="FunFam" id="2.40.50.140:FF:000045">
    <property type="entry name" value="Phenylalanine--tRNA ligase beta subunit"/>
    <property type="match status" value="1"/>
</dbReference>
<comment type="catalytic activity">
    <reaction evidence="14 15">
        <text>tRNA(Phe) + L-phenylalanine + ATP = L-phenylalanyl-tRNA(Phe) + AMP + diphosphate + H(+)</text>
        <dbReference type="Rhea" id="RHEA:19413"/>
        <dbReference type="Rhea" id="RHEA-COMP:9668"/>
        <dbReference type="Rhea" id="RHEA-COMP:9699"/>
        <dbReference type="ChEBI" id="CHEBI:15378"/>
        <dbReference type="ChEBI" id="CHEBI:30616"/>
        <dbReference type="ChEBI" id="CHEBI:33019"/>
        <dbReference type="ChEBI" id="CHEBI:58095"/>
        <dbReference type="ChEBI" id="CHEBI:78442"/>
        <dbReference type="ChEBI" id="CHEBI:78531"/>
        <dbReference type="ChEBI" id="CHEBI:456215"/>
        <dbReference type="EC" id="6.1.1.20"/>
    </reaction>
</comment>
<evidence type="ECO:0000313" key="21">
    <source>
        <dbReference type="Proteomes" id="UP000199545"/>
    </source>
</evidence>
<comment type="subunit">
    <text evidence="3 15">Tetramer of two alpha and two beta subunits.</text>
</comment>
<dbReference type="Pfam" id="PF17759">
    <property type="entry name" value="tRNA_synthFbeta"/>
    <property type="match status" value="1"/>
</dbReference>
<dbReference type="InterPro" id="IPR020825">
    <property type="entry name" value="Phe-tRNA_synthase-like_B3/B4"/>
</dbReference>
<evidence type="ECO:0000256" key="9">
    <source>
        <dbReference type="ARBA" id="ARBA00022840"/>
    </source>
</evidence>
<dbReference type="InterPro" id="IPR005147">
    <property type="entry name" value="tRNA_synthase_B5-dom"/>
</dbReference>
<dbReference type="InterPro" id="IPR036690">
    <property type="entry name" value="Fdx_antiC-bd_sf"/>
</dbReference>
<dbReference type="Gene3D" id="3.30.70.380">
    <property type="entry name" value="Ferrodoxin-fold anticodon-binding domain"/>
    <property type="match status" value="1"/>
</dbReference>
<dbReference type="SUPFAM" id="SSF54991">
    <property type="entry name" value="Anticodon-binding domain of PheRS"/>
    <property type="match status" value="1"/>
</dbReference>
<keyword evidence="9 15" id="KW-0067">ATP-binding</keyword>
<evidence type="ECO:0000256" key="11">
    <source>
        <dbReference type="ARBA" id="ARBA00022884"/>
    </source>
</evidence>
<keyword evidence="5 16" id="KW-0820">tRNA-binding</keyword>
<dbReference type="Gene3D" id="3.30.56.10">
    <property type="match status" value="2"/>
</dbReference>
<dbReference type="GO" id="GO:0004826">
    <property type="term" value="F:phenylalanine-tRNA ligase activity"/>
    <property type="evidence" value="ECO:0007669"/>
    <property type="project" value="UniProtKB-UniRule"/>
</dbReference>
<evidence type="ECO:0000256" key="15">
    <source>
        <dbReference type="HAMAP-Rule" id="MF_00283"/>
    </source>
</evidence>
<keyword evidence="6 15" id="KW-0436">Ligase</keyword>
<keyword evidence="13 15" id="KW-0030">Aminoacyl-tRNA synthetase</keyword>
<dbReference type="SUPFAM" id="SSF46955">
    <property type="entry name" value="Putative DNA-binding domain"/>
    <property type="match status" value="1"/>
</dbReference>
<feature type="domain" description="FDX-ACB" evidence="18">
    <location>
        <begin position="713"/>
        <end position="806"/>
    </location>
</feature>
<evidence type="ECO:0000256" key="3">
    <source>
        <dbReference type="ARBA" id="ARBA00011209"/>
    </source>
</evidence>
<dbReference type="STRING" id="46223.SAMN05421852_10268"/>
<comment type="subcellular location">
    <subcellularLocation>
        <location evidence="1 15">Cytoplasm</location>
    </subcellularLocation>
</comment>
<dbReference type="Gene3D" id="2.40.50.140">
    <property type="entry name" value="Nucleic acid-binding proteins"/>
    <property type="match status" value="1"/>
</dbReference>
<dbReference type="FunFam" id="3.50.40.10:FF:000001">
    <property type="entry name" value="Phenylalanine--tRNA ligase beta subunit"/>
    <property type="match status" value="1"/>
</dbReference>
<dbReference type="PROSITE" id="PS51447">
    <property type="entry name" value="FDX_ACB"/>
    <property type="match status" value="1"/>
</dbReference>
<keyword evidence="21" id="KW-1185">Reference proteome</keyword>
<comment type="cofactor">
    <cofactor evidence="15">
        <name>Mg(2+)</name>
        <dbReference type="ChEBI" id="CHEBI:18420"/>
    </cofactor>
    <text evidence="15">Binds 2 magnesium ions per tetramer.</text>
</comment>
<feature type="domain" description="B5" evidence="19">
    <location>
        <begin position="408"/>
        <end position="483"/>
    </location>
</feature>
<feature type="domain" description="TRNA-binding" evidence="17">
    <location>
        <begin position="40"/>
        <end position="155"/>
    </location>
</feature>
<dbReference type="Gene3D" id="3.50.40.10">
    <property type="entry name" value="Phenylalanyl-trna Synthetase, Chain B, domain 3"/>
    <property type="match status" value="1"/>
</dbReference>
<feature type="binding site" evidence="15">
    <location>
        <position position="471"/>
    </location>
    <ligand>
        <name>Mg(2+)</name>
        <dbReference type="ChEBI" id="CHEBI:18420"/>
        <note>shared with alpha subunit</note>
    </ligand>
</feature>
<dbReference type="PROSITE" id="PS51483">
    <property type="entry name" value="B5"/>
    <property type="match status" value="1"/>
</dbReference>
<dbReference type="RefSeq" id="WP_093227831.1">
    <property type="nucleotide sequence ID" value="NZ_FORR01000002.1"/>
</dbReference>
<organism evidence="20 21">
    <name type="scientific">Thermoflavimicrobium dichotomicum</name>
    <dbReference type="NCBI Taxonomy" id="46223"/>
    <lineage>
        <taxon>Bacteria</taxon>
        <taxon>Bacillati</taxon>
        <taxon>Bacillota</taxon>
        <taxon>Bacilli</taxon>
        <taxon>Bacillales</taxon>
        <taxon>Thermoactinomycetaceae</taxon>
        <taxon>Thermoflavimicrobium</taxon>
    </lineage>
</organism>
<keyword evidence="11 16" id="KW-0694">RNA-binding</keyword>
<evidence type="ECO:0000259" key="19">
    <source>
        <dbReference type="PROSITE" id="PS51483"/>
    </source>
</evidence>
<keyword evidence="4 15" id="KW-0963">Cytoplasm</keyword>
<evidence type="ECO:0000256" key="1">
    <source>
        <dbReference type="ARBA" id="ARBA00004496"/>
    </source>
</evidence>
<feature type="binding site" evidence="15">
    <location>
        <position position="470"/>
    </location>
    <ligand>
        <name>Mg(2+)</name>
        <dbReference type="ChEBI" id="CHEBI:18420"/>
        <note>shared with alpha subunit</note>
    </ligand>
</feature>
<dbReference type="NCBIfam" id="NF045760">
    <property type="entry name" value="YtpR"/>
    <property type="match status" value="1"/>
</dbReference>
<dbReference type="Pfam" id="PF03484">
    <property type="entry name" value="B5"/>
    <property type="match status" value="1"/>
</dbReference>
<evidence type="ECO:0000256" key="6">
    <source>
        <dbReference type="ARBA" id="ARBA00022598"/>
    </source>
</evidence>
<dbReference type="InterPro" id="IPR045864">
    <property type="entry name" value="aa-tRNA-synth_II/BPL/LPL"/>
</dbReference>
<keyword evidence="8 15" id="KW-0547">Nucleotide-binding</keyword>
<evidence type="ECO:0000256" key="14">
    <source>
        <dbReference type="ARBA" id="ARBA00049255"/>
    </source>
</evidence>
<evidence type="ECO:0000256" key="10">
    <source>
        <dbReference type="ARBA" id="ARBA00022842"/>
    </source>
</evidence>
<keyword evidence="12 15" id="KW-0648">Protein biosynthesis</keyword>
<dbReference type="SMART" id="SM00896">
    <property type="entry name" value="FDX-ACB"/>
    <property type="match status" value="1"/>
</dbReference>
<dbReference type="NCBIfam" id="TIGR00472">
    <property type="entry name" value="pheT_bact"/>
    <property type="match status" value="1"/>
</dbReference>
<dbReference type="CDD" id="cd02796">
    <property type="entry name" value="tRNA_bind_bactPheRS"/>
    <property type="match status" value="1"/>
</dbReference>
<name>A0A1I3L7R0_9BACL</name>
<dbReference type="InterPro" id="IPR005121">
    <property type="entry name" value="Fdx_antiC-bd"/>
</dbReference>
<dbReference type="FunFam" id="3.30.70.380:FF:000001">
    <property type="entry name" value="Phenylalanine--tRNA ligase beta subunit"/>
    <property type="match status" value="1"/>
</dbReference>
<evidence type="ECO:0000256" key="8">
    <source>
        <dbReference type="ARBA" id="ARBA00022741"/>
    </source>
</evidence>
<dbReference type="InterPro" id="IPR012340">
    <property type="entry name" value="NA-bd_OB-fold"/>
</dbReference>
<dbReference type="GO" id="GO:0016740">
    <property type="term" value="F:transferase activity"/>
    <property type="evidence" value="ECO:0007669"/>
    <property type="project" value="UniProtKB-ARBA"/>
</dbReference>
<dbReference type="PROSITE" id="PS50886">
    <property type="entry name" value="TRBD"/>
    <property type="match status" value="1"/>
</dbReference>
<evidence type="ECO:0000256" key="7">
    <source>
        <dbReference type="ARBA" id="ARBA00022723"/>
    </source>
</evidence>
<dbReference type="GO" id="GO:0140096">
    <property type="term" value="F:catalytic activity, acting on a protein"/>
    <property type="evidence" value="ECO:0007669"/>
    <property type="project" value="UniProtKB-ARBA"/>
</dbReference>
<dbReference type="GO" id="GO:0000049">
    <property type="term" value="F:tRNA binding"/>
    <property type="evidence" value="ECO:0007669"/>
    <property type="project" value="UniProtKB-UniRule"/>
</dbReference>
<dbReference type="SUPFAM" id="SSF50249">
    <property type="entry name" value="Nucleic acid-binding proteins"/>
    <property type="match status" value="1"/>
</dbReference>
<dbReference type="SMART" id="SM00874">
    <property type="entry name" value="B5"/>
    <property type="match status" value="1"/>
</dbReference>
<dbReference type="InterPro" id="IPR041616">
    <property type="entry name" value="PheRS_beta_core"/>
</dbReference>
<dbReference type="InterPro" id="IPR009061">
    <property type="entry name" value="DNA-bd_dom_put_sf"/>
</dbReference>
<dbReference type="CDD" id="cd00769">
    <property type="entry name" value="PheRS_beta_core"/>
    <property type="match status" value="1"/>
</dbReference>
<dbReference type="HAMAP" id="MF_00283">
    <property type="entry name" value="Phe_tRNA_synth_beta1"/>
    <property type="match status" value="1"/>
</dbReference>
<dbReference type="GO" id="GO:0006432">
    <property type="term" value="P:phenylalanyl-tRNA aminoacylation"/>
    <property type="evidence" value="ECO:0007669"/>
    <property type="project" value="UniProtKB-UniRule"/>
</dbReference>
<evidence type="ECO:0000256" key="2">
    <source>
        <dbReference type="ARBA" id="ARBA00008653"/>
    </source>
</evidence>
<dbReference type="Pfam" id="PF03483">
    <property type="entry name" value="B3_4"/>
    <property type="match status" value="1"/>
</dbReference>
<sequence>MLVSYEWLSQYVDLKGISPEDIAEELNRTGIEVEVIYTRDNGVKNVVVGKVLAVEPHPAADRLKVCSVLVGKDEMLQIVCGASNVAEGQHVPVALVGATLPGGVKIKKAKLRGVESQGMICSAKELGIPDKMLMKEQQEGILVLGKDAPIGQDVKKYLGMDDQVIELQLTPNRSDCLSMIGVAFEIAAIFDRKLTLPDVEEQKVKGKEWPVRIQIEAEEDCPFFAGQVIHNVKVGPSPQWMQNRLISAGIRPINNIVDITNYVMIETGQPLHAYDYSKISNGNIVVRRARAGEKVVTLDGVTRTCDDETLLITDGKEALGIAGIMGGQSSEVTPETTSILIESAFFDPVITRKTVRKLGLRSEASHRFERGVDPDRILPALTRAVQLIQKIAGGTVGSNVTMERIGDVEDVVVSLRHDRLVRLLGVPIESQEVLDIFRRLNFEAKFKDGEYIVQVPTRRQDVTIEVDLIEEVARIYGYDRIPSTLLSGKNMPGKLTKEQKIRRIIRQTLRSLGLNEVITYSLTSPETNQKVASFHPEARPIALAMPMSSERSVLRTTLVPHLIETAVYNINHGNQDVAIFEMGSTYLTQDAKITKLPEERYELAMLITGAFRPATWNLKALPGGDFFVMKGIVENLLARLGIDQYEVRAASPTGMHPGRSAELLINGEIVAIFGQLHPKLAKEHDLGDTVVCQIDLARLCQAAAETITYQSLPRYPAVTRDLAVVVNEDVISREVEAGIKEAAGELLESVRLFDVFTGEQIGKGKKNLAYSLVYRAKDRTLTDDEVQAVHDKVINHLEKTVGARLR</sequence>
<feature type="binding site" evidence="15">
    <location>
        <position position="461"/>
    </location>
    <ligand>
        <name>Mg(2+)</name>
        <dbReference type="ChEBI" id="CHEBI:18420"/>
        <note>shared with alpha subunit</note>
    </ligand>
</feature>
<comment type="similarity">
    <text evidence="2 15">Belongs to the phenylalanyl-tRNA synthetase beta subunit family. Type 1 subfamily.</text>
</comment>
<evidence type="ECO:0000259" key="17">
    <source>
        <dbReference type="PROSITE" id="PS50886"/>
    </source>
</evidence>
<proteinExistence type="inferred from homology"/>
<dbReference type="SUPFAM" id="SSF55681">
    <property type="entry name" value="Class II aaRS and biotin synthetases"/>
    <property type="match status" value="1"/>
</dbReference>
<evidence type="ECO:0000256" key="13">
    <source>
        <dbReference type="ARBA" id="ARBA00023146"/>
    </source>
</evidence>
<keyword evidence="7 15" id="KW-0479">Metal-binding</keyword>
<dbReference type="FunFam" id="3.30.56.10:FF:000002">
    <property type="entry name" value="Phenylalanine--tRNA ligase beta subunit"/>
    <property type="match status" value="1"/>
</dbReference>
<dbReference type="Pfam" id="PF03147">
    <property type="entry name" value="FDX-ACB"/>
    <property type="match status" value="1"/>
</dbReference>
<keyword evidence="10 15" id="KW-0460">Magnesium</keyword>
<evidence type="ECO:0000313" key="20">
    <source>
        <dbReference type="EMBL" id="SFI80679.1"/>
    </source>
</evidence>
<evidence type="ECO:0000259" key="18">
    <source>
        <dbReference type="PROSITE" id="PS51447"/>
    </source>
</evidence>
<dbReference type="InterPro" id="IPR004532">
    <property type="entry name" value="Phe-tRNA-ligase_IIc_bsu_bact"/>
</dbReference>
<dbReference type="PANTHER" id="PTHR10947:SF0">
    <property type="entry name" value="PHENYLALANINE--TRNA LIGASE BETA SUBUNIT"/>
    <property type="match status" value="1"/>
</dbReference>
<dbReference type="GO" id="GO:0000287">
    <property type="term" value="F:magnesium ion binding"/>
    <property type="evidence" value="ECO:0007669"/>
    <property type="project" value="UniProtKB-UniRule"/>
</dbReference>
<dbReference type="AlphaFoldDB" id="A0A1I3L7R0"/>
<dbReference type="InterPro" id="IPR045060">
    <property type="entry name" value="Phe-tRNA-ligase_IIc_bsu"/>
</dbReference>
<dbReference type="SMART" id="SM00873">
    <property type="entry name" value="B3_4"/>
    <property type="match status" value="1"/>
</dbReference>
<dbReference type="EMBL" id="FORR01000002">
    <property type="protein sequence ID" value="SFI80679.1"/>
    <property type="molecule type" value="Genomic_DNA"/>
</dbReference>
<dbReference type="InterPro" id="IPR033714">
    <property type="entry name" value="tRNA_bind_bactPheRS"/>
</dbReference>
<evidence type="ECO:0000256" key="12">
    <source>
        <dbReference type="ARBA" id="ARBA00022917"/>
    </source>
</evidence>
<dbReference type="FunFam" id="3.30.930.10:FF:000022">
    <property type="entry name" value="Phenylalanine--tRNA ligase beta subunit"/>
    <property type="match status" value="1"/>
</dbReference>
<dbReference type="SUPFAM" id="SSF56037">
    <property type="entry name" value="PheT/TilS domain"/>
    <property type="match status" value="1"/>
</dbReference>
<dbReference type="InterPro" id="IPR005146">
    <property type="entry name" value="B3/B4_tRNA-bd"/>
</dbReference>
<dbReference type="GO" id="GO:0009328">
    <property type="term" value="C:phenylalanine-tRNA ligase complex"/>
    <property type="evidence" value="ECO:0007669"/>
    <property type="project" value="TreeGrafter"/>
</dbReference>
<dbReference type="OrthoDB" id="9805455at2"/>
<dbReference type="InterPro" id="IPR002547">
    <property type="entry name" value="tRNA-bd_dom"/>
</dbReference>